<accession>A0ABN8YI83</accession>
<organism evidence="2 3">
    <name type="scientific">Rangifer tarandus platyrhynchus</name>
    <name type="common">Svalbard reindeer</name>
    <dbReference type="NCBI Taxonomy" id="3082113"/>
    <lineage>
        <taxon>Eukaryota</taxon>
        <taxon>Metazoa</taxon>
        <taxon>Chordata</taxon>
        <taxon>Craniata</taxon>
        <taxon>Vertebrata</taxon>
        <taxon>Euteleostomi</taxon>
        <taxon>Mammalia</taxon>
        <taxon>Eutheria</taxon>
        <taxon>Laurasiatheria</taxon>
        <taxon>Artiodactyla</taxon>
        <taxon>Ruminantia</taxon>
        <taxon>Pecora</taxon>
        <taxon>Cervidae</taxon>
        <taxon>Odocoileinae</taxon>
        <taxon>Rangifer</taxon>
    </lineage>
</organism>
<dbReference type="EMBL" id="OX459956">
    <property type="protein sequence ID" value="CAI9161169.1"/>
    <property type="molecule type" value="Genomic_DNA"/>
</dbReference>
<evidence type="ECO:0000256" key="1">
    <source>
        <dbReference type="SAM" id="Phobius"/>
    </source>
</evidence>
<keyword evidence="3" id="KW-1185">Reference proteome</keyword>
<keyword evidence="1" id="KW-0812">Transmembrane</keyword>
<sequence length="127" mass="14597">MSGMFLQGSNFILNSHWQRMRVQCLHILTNTLLSDFLILAIFVGVKWQVIMVLIYISLRTDDLSIFSSAFGLAVHILWREVSVSFACFRIVFGCKSSLLEEEEHLQQMTPAPLDMHRNKRTSASHLL</sequence>
<dbReference type="Proteomes" id="UP001176941">
    <property type="component" value="Chromosome 20"/>
</dbReference>
<evidence type="ECO:0000313" key="3">
    <source>
        <dbReference type="Proteomes" id="UP001176941"/>
    </source>
</evidence>
<feature type="transmembrane region" description="Helical" evidence="1">
    <location>
        <begin position="36"/>
        <end position="58"/>
    </location>
</feature>
<evidence type="ECO:0000313" key="2">
    <source>
        <dbReference type="EMBL" id="CAI9161169.1"/>
    </source>
</evidence>
<reference evidence="2" key="1">
    <citation type="submission" date="2023-04" db="EMBL/GenBank/DDBJ databases">
        <authorList>
            <consortium name="ELIXIR-Norway"/>
        </authorList>
    </citation>
    <scope>NUCLEOTIDE SEQUENCE [LARGE SCALE GENOMIC DNA]</scope>
</reference>
<gene>
    <name evidence="2" type="ORF">MRATA1EN1_LOCUS10131</name>
</gene>
<proteinExistence type="predicted"/>
<keyword evidence="1" id="KW-1133">Transmembrane helix</keyword>
<name>A0ABN8YI83_RANTA</name>
<protein>
    <submittedName>
        <fullName evidence="2">Uncharacterized protein</fullName>
    </submittedName>
</protein>
<keyword evidence="1" id="KW-0472">Membrane</keyword>